<dbReference type="AlphaFoldDB" id="A0A0C3AWZ1"/>
<name>A0A0C3AWZ1_SERVB</name>
<dbReference type="Proteomes" id="UP000054097">
    <property type="component" value="Unassembled WGS sequence"/>
</dbReference>
<evidence type="ECO:0000313" key="4">
    <source>
        <dbReference type="EMBL" id="KIM24499.1"/>
    </source>
</evidence>
<organism evidence="4 5">
    <name type="scientific">Serendipita vermifera MAFF 305830</name>
    <dbReference type="NCBI Taxonomy" id="933852"/>
    <lineage>
        <taxon>Eukaryota</taxon>
        <taxon>Fungi</taxon>
        <taxon>Dikarya</taxon>
        <taxon>Basidiomycota</taxon>
        <taxon>Agaricomycotina</taxon>
        <taxon>Agaricomycetes</taxon>
        <taxon>Sebacinales</taxon>
        <taxon>Serendipitaceae</taxon>
        <taxon>Serendipita</taxon>
    </lineage>
</organism>
<protein>
    <submittedName>
        <fullName evidence="4">Uncharacterized protein</fullName>
    </submittedName>
</protein>
<accession>A0A0C3AWZ1</accession>
<dbReference type="PANTHER" id="PTHR24198">
    <property type="entry name" value="ANKYRIN REPEAT AND PROTEIN KINASE DOMAIN-CONTAINING PROTEIN"/>
    <property type="match status" value="1"/>
</dbReference>
<keyword evidence="1" id="KW-0677">Repeat</keyword>
<evidence type="ECO:0000256" key="3">
    <source>
        <dbReference type="PROSITE-ProRule" id="PRU00023"/>
    </source>
</evidence>
<dbReference type="Pfam" id="PF12796">
    <property type="entry name" value="Ank_2"/>
    <property type="match status" value="1"/>
</dbReference>
<reference evidence="4 5" key="1">
    <citation type="submission" date="2014-04" db="EMBL/GenBank/DDBJ databases">
        <authorList>
            <consortium name="DOE Joint Genome Institute"/>
            <person name="Kuo A."/>
            <person name="Zuccaro A."/>
            <person name="Kohler A."/>
            <person name="Nagy L.G."/>
            <person name="Floudas D."/>
            <person name="Copeland A."/>
            <person name="Barry K.W."/>
            <person name="Cichocki N."/>
            <person name="Veneault-Fourrey C."/>
            <person name="LaButti K."/>
            <person name="Lindquist E.A."/>
            <person name="Lipzen A."/>
            <person name="Lundell T."/>
            <person name="Morin E."/>
            <person name="Murat C."/>
            <person name="Sun H."/>
            <person name="Tunlid A."/>
            <person name="Henrissat B."/>
            <person name="Grigoriev I.V."/>
            <person name="Hibbett D.S."/>
            <person name="Martin F."/>
            <person name="Nordberg H.P."/>
            <person name="Cantor M.N."/>
            <person name="Hua S.X."/>
        </authorList>
    </citation>
    <scope>NUCLEOTIDE SEQUENCE [LARGE SCALE GENOMIC DNA]</scope>
    <source>
        <strain evidence="4 5">MAFF 305830</strain>
    </source>
</reference>
<evidence type="ECO:0000313" key="5">
    <source>
        <dbReference type="Proteomes" id="UP000054097"/>
    </source>
</evidence>
<evidence type="ECO:0000256" key="2">
    <source>
        <dbReference type="ARBA" id="ARBA00023043"/>
    </source>
</evidence>
<reference evidence="5" key="2">
    <citation type="submission" date="2015-01" db="EMBL/GenBank/DDBJ databases">
        <title>Evolutionary Origins and Diversification of the Mycorrhizal Mutualists.</title>
        <authorList>
            <consortium name="DOE Joint Genome Institute"/>
            <consortium name="Mycorrhizal Genomics Consortium"/>
            <person name="Kohler A."/>
            <person name="Kuo A."/>
            <person name="Nagy L.G."/>
            <person name="Floudas D."/>
            <person name="Copeland A."/>
            <person name="Barry K.W."/>
            <person name="Cichocki N."/>
            <person name="Veneault-Fourrey C."/>
            <person name="LaButti K."/>
            <person name="Lindquist E.A."/>
            <person name="Lipzen A."/>
            <person name="Lundell T."/>
            <person name="Morin E."/>
            <person name="Murat C."/>
            <person name="Riley R."/>
            <person name="Ohm R."/>
            <person name="Sun H."/>
            <person name="Tunlid A."/>
            <person name="Henrissat B."/>
            <person name="Grigoriev I.V."/>
            <person name="Hibbett D.S."/>
            <person name="Martin F."/>
        </authorList>
    </citation>
    <scope>NUCLEOTIDE SEQUENCE [LARGE SCALE GENOMIC DNA]</scope>
    <source>
        <strain evidence="5">MAFF 305830</strain>
    </source>
</reference>
<dbReference type="EMBL" id="KN824323">
    <property type="protein sequence ID" value="KIM24499.1"/>
    <property type="molecule type" value="Genomic_DNA"/>
</dbReference>
<dbReference type="HOGENOM" id="CLU_1215426_0_0_1"/>
<dbReference type="SMART" id="SM00248">
    <property type="entry name" value="ANK"/>
    <property type="match status" value="2"/>
</dbReference>
<dbReference type="OrthoDB" id="194358at2759"/>
<dbReference type="InterPro" id="IPR036770">
    <property type="entry name" value="Ankyrin_rpt-contain_sf"/>
</dbReference>
<dbReference type="PANTHER" id="PTHR24198:SF165">
    <property type="entry name" value="ANKYRIN REPEAT-CONTAINING PROTEIN-RELATED"/>
    <property type="match status" value="1"/>
</dbReference>
<evidence type="ECO:0000256" key="1">
    <source>
        <dbReference type="ARBA" id="ARBA00022737"/>
    </source>
</evidence>
<dbReference type="InterPro" id="IPR002110">
    <property type="entry name" value="Ankyrin_rpt"/>
</dbReference>
<feature type="repeat" description="ANK" evidence="3">
    <location>
        <begin position="159"/>
        <end position="191"/>
    </location>
</feature>
<dbReference type="Gene3D" id="1.25.40.20">
    <property type="entry name" value="Ankyrin repeat-containing domain"/>
    <property type="match status" value="1"/>
</dbReference>
<keyword evidence="2 3" id="KW-0040">ANK repeat</keyword>
<dbReference type="PROSITE" id="PS50088">
    <property type="entry name" value="ANK_REPEAT"/>
    <property type="match status" value="1"/>
</dbReference>
<dbReference type="STRING" id="933852.A0A0C3AWZ1"/>
<proteinExistence type="predicted"/>
<dbReference type="SUPFAM" id="SSF48403">
    <property type="entry name" value="Ankyrin repeat"/>
    <property type="match status" value="1"/>
</dbReference>
<gene>
    <name evidence="4" type="ORF">M408DRAFT_331741</name>
</gene>
<keyword evidence="5" id="KW-1185">Reference proteome</keyword>
<sequence>MDAPAPFVLPAELVGILETPGELSGDLALQARKLYSDASLNFHPPRDLSPFGISVFTGNFGEMKQVYERDHPDLNATETCFETGYISLAVLGSQRVESGPFPVEHAKVIVFLIFKGASVNVPDVVGSTAFHHLAGHNRVPKVLQVLFNGKPDPNARDRYGCTPAHNAVMHAQAEVLEKCLANGGDPDAEDAEGISPTNMVKDVPPAISAIVTKYKNKRSGMTESGKTA</sequence>